<evidence type="ECO:0000256" key="1">
    <source>
        <dbReference type="ARBA" id="ARBA00022630"/>
    </source>
</evidence>
<organism evidence="6 7">
    <name type="scientific">Amantichitinum ursilacus</name>
    <dbReference type="NCBI Taxonomy" id="857265"/>
    <lineage>
        <taxon>Bacteria</taxon>
        <taxon>Pseudomonadati</taxon>
        <taxon>Pseudomonadota</taxon>
        <taxon>Betaproteobacteria</taxon>
        <taxon>Neisseriales</taxon>
        <taxon>Chitinibacteraceae</taxon>
        <taxon>Amantichitinum</taxon>
    </lineage>
</organism>
<proteinExistence type="predicted"/>
<evidence type="ECO:0000259" key="4">
    <source>
        <dbReference type="Pfam" id="PF01266"/>
    </source>
</evidence>
<keyword evidence="2 6" id="KW-0560">Oxidoreductase</keyword>
<feature type="domain" description="FAD-dependent oxidoreductase 2 FAD-binding" evidence="3">
    <location>
        <begin position="119"/>
        <end position="218"/>
    </location>
</feature>
<sequence>MSDGLQLETDVLVLGGGLAGTWAAVAAARQGARVVLADKGYCGTSGVTASAGPGHWWVPPDPELRRAAIDKRLGLAYGLAERDWMARIVDLTWRTLPTLAPYYAFARDETGVTQYRGLRGPEYMRAMRQLAQDHGVRILDQSPALELLLHADGAVGGARGHQRQQGYDWQVRAGAVVMATGGCAFLSPLLGAHTNTGDGYLMAAEAGAALSGMEFSAYYTVAQAGTSMTRSMSYAFATYYDAAGHELPIPRGPDNSSHIARALLQGPVYCSLHRMPESIRAQLPQISPNVLLPFVRQGIDPFTDKFRVELRGEGTVRGIGGLEIVSDDCATRVPGLYVAGDAATRELIAGATSGGGAQNSAWALSSGQWAGQGAADYVAQNGLRRNARVEAIGGAGVRPTTQAAAPDLASVLDTVKAEMLPVDKNLFRTEARLRQSLAVLDLTWNAIREGGGRLYKPRWREAAALVATARWSYRAALARTESRGMQQRLDYPGTDPALARRLVQHGVDQPQWLTRIHEEVSA</sequence>
<dbReference type="EC" id="1.3.5.4" evidence="6"/>
<reference evidence="6 7" key="1">
    <citation type="submission" date="2015-07" db="EMBL/GenBank/DDBJ databases">
        <title>Draft genome sequence of the Amantichitinum ursilacus IGB-41, a new chitin-degrading bacterium.</title>
        <authorList>
            <person name="Kirstahler P."/>
            <person name="Guenther M."/>
            <person name="Grumaz C."/>
            <person name="Rupp S."/>
            <person name="Zibek S."/>
            <person name="Sohn K."/>
        </authorList>
    </citation>
    <scope>NUCLEOTIDE SEQUENCE [LARGE SCALE GENOMIC DNA]</scope>
    <source>
        <strain evidence="6 7">IGB-41</strain>
    </source>
</reference>
<dbReference type="Gene3D" id="1.20.58.100">
    <property type="entry name" value="Fumarate reductase/succinate dehydrogenase flavoprotein-like, C-terminal domain"/>
    <property type="match status" value="1"/>
</dbReference>
<dbReference type="InterPro" id="IPR037099">
    <property type="entry name" value="Fum_R/Succ_DH_flav-like_C_sf"/>
</dbReference>
<evidence type="ECO:0000256" key="2">
    <source>
        <dbReference type="ARBA" id="ARBA00023002"/>
    </source>
</evidence>
<dbReference type="PANTHER" id="PTHR11632">
    <property type="entry name" value="SUCCINATE DEHYDROGENASE 2 FLAVOPROTEIN SUBUNIT"/>
    <property type="match status" value="1"/>
</dbReference>
<dbReference type="GO" id="GO:0016491">
    <property type="term" value="F:oxidoreductase activity"/>
    <property type="evidence" value="ECO:0007669"/>
    <property type="project" value="UniProtKB-KW"/>
</dbReference>
<dbReference type="PANTHER" id="PTHR11632:SF51">
    <property type="entry name" value="SUCCINATE DEHYDROGENASE [UBIQUINONE] FLAVOPROTEIN SUBUNIT, MITOCHONDRIAL"/>
    <property type="match status" value="1"/>
</dbReference>
<dbReference type="InterPro" id="IPR003953">
    <property type="entry name" value="FAD-dep_OxRdtase_2_FAD-bd"/>
</dbReference>
<keyword evidence="1" id="KW-0285">Flavoprotein</keyword>
<evidence type="ECO:0000313" key="7">
    <source>
        <dbReference type="Proteomes" id="UP000037939"/>
    </source>
</evidence>
<dbReference type="OrthoDB" id="9805351at2"/>
<dbReference type="InterPro" id="IPR006076">
    <property type="entry name" value="FAD-dep_OxRdtase"/>
</dbReference>
<dbReference type="PRINTS" id="PR00368">
    <property type="entry name" value="FADPNR"/>
</dbReference>
<dbReference type="Pfam" id="PF01266">
    <property type="entry name" value="DAO"/>
    <property type="match status" value="1"/>
</dbReference>
<dbReference type="STRING" id="857265.WG78_16430"/>
<feature type="domain" description="Fumarate reductase/succinate dehydrogenase flavoprotein-like C-terminal" evidence="5">
    <location>
        <begin position="459"/>
        <end position="495"/>
    </location>
</feature>
<dbReference type="RefSeq" id="WP_053938897.1">
    <property type="nucleotide sequence ID" value="NZ_LAQT01000027.1"/>
</dbReference>
<gene>
    <name evidence="6" type="primary">ifcA</name>
    <name evidence="6" type="ORF">WG78_16430</name>
</gene>
<accession>A0A0N1JS30</accession>
<dbReference type="Pfam" id="PF00890">
    <property type="entry name" value="FAD_binding_2"/>
    <property type="match status" value="1"/>
</dbReference>
<feature type="domain" description="FAD dependent oxidoreductase" evidence="4">
    <location>
        <begin position="10"/>
        <end position="97"/>
    </location>
</feature>
<dbReference type="EMBL" id="LAQT01000027">
    <property type="protein sequence ID" value="KPC50658.1"/>
    <property type="molecule type" value="Genomic_DNA"/>
</dbReference>
<dbReference type="Gene3D" id="3.50.50.60">
    <property type="entry name" value="FAD/NAD(P)-binding domain"/>
    <property type="match status" value="1"/>
</dbReference>
<dbReference type="Proteomes" id="UP000037939">
    <property type="component" value="Unassembled WGS sequence"/>
</dbReference>
<dbReference type="InterPro" id="IPR036188">
    <property type="entry name" value="FAD/NAD-bd_sf"/>
</dbReference>
<dbReference type="SUPFAM" id="SSF46977">
    <property type="entry name" value="Succinate dehydrogenase/fumarate reductase flavoprotein C-terminal domain"/>
    <property type="match status" value="1"/>
</dbReference>
<dbReference type="AlphaFoldDB" id="A0A0N1JS30"/>
<dbReference type="InterPro" id="IPR015939">
    <property type="entry name" value="Fum_Rdtase/Succ_DH_flav-like_C"/>
</dbReference>
<dbReference type="PATRIC" id="fig|857265.3.peg.3366"/>
<evidence type="ECO:0000259" key="5">
    <source>
        <dbReference type="Pfam" id="PF02910"/>
    </source>
</evidence>
<dbReference type="Pfam" id="PF02910">
    <property type="entry name" value="Succ_DH_flav_C"/>
    <property type="match status" value="1"/>
</dbReference>
<dbReference type="SUPFAM" id="SSF51905">
    <property type="entry name" value="FAD/NAD(P)-binding domain"/>
    <property type="match status" value="1"/>
</dbReference>
<keyword evidence="7" id="KW-1185">Reference proteome</keyword>
<name>A0A0N1JS30_9NEIS</name>
<evidence type="ECO:0000313" key="6">
    <source>
        <dbReference type="EMBL" id="KPC50658.1"/>
    </source>
</evidence>
<dbReference type="PRINTS" id="PR00411">
    <property type="entry name" value="PNDRDTASEI"/>
</dbReference>
<dbReference type="InterPro" id="IPR030664">
    <property type="entry name" value="SdhA/FrdA/AprA"/>
</dbReference>
<evidence type="ECO:0000259" key="3">
    <source>
        <dbReference type="Pfam" id="PF00890"/>
    </source>
</evidence>
<protein>
    <submittedName>
        <fullName evidence="6">Fumarate reductase flavoprotein subunit</fullName>
        <ecNumber evidence="6">1.3.5.4</ecNumber>
    </submittedName>
</protein>
<comment type="caution">
    <text evidence="6">The sequence shown here is derived from an EMBL/GenBank/DDBJ whole genome shotgun (WGS) entry which is preliminary data.</text>
</comment>